<dbReference type="Proteomes" id="UP001519362">
    <property type="component" value="Unassembled WGS sequence"/>
</dbReference>
<dbReference type="PANTHER" id="PTHR40111:SF1">
    <property type="entry name" value="CEPHALOSPORIN-C DEACETYLASE"/>
    <property type="match status" value="1"/>
</dbReference>
<dbReference type="GO" id="GO:0047739">
    <property type="term" value="F:cephalosporin-C deacetylase activity"/>
    <property type="evidence" value="ECO:0007669"/>
    <property type="project" value="UniProtKB-EC"/>
</dbReference>
<evidence type="ECO:0000256" key="1">
    <source>
        <dbReference type="SAM" id="MobiDB-lite"/>
    </source>
</evidence>
<dbReference type="EC" id="3.1.1.41" evidence="3"/>
<feature type="compositionally biased region" description="Basic and acidic residues" evidence="1">
    <location>
        <begin position="125"/>
        <end position="134"/>
    </location>
</feature>
<dbReference type="InterPro" id="IPR008391">
    <property type="entry name" value="AXE1_dom"/>
</dbReference>
<proteinExistence type="predicted"/>
<dbReference type="InterPro" id="IPR029058">
    <property type="entry name" value="AB_hydrolase_fold"/>
</dbReference>
<comment type="caution">
    <text evidence="3">The sequence shown here is derived from an EMBL/GenBank/DDBJ whole genome shotgun (WGS) entry which is preliminary data.</text>
</comment>
<gene>
    <name evidence="3" type="ORF">JOF34_001310</name>
</gene>
<keyword evidence="3" id="KW-0378">Hydrolase</keyword>
<dbReference type="RefSeq" id="WP_165135688.1">
    <property type="nucleotide sequence ID" value="NZ_CP049253.1"/>
</dbReference>
<dbReference type="InterPro" id="IPR039069">
    <property type="entry name" value="CE7"/>
</dbReference>
<dbReference type="EMBL" id="JAGIOL010000001">
    <property type="protein sequence ID" value="MBP2436724.1"/>
    <property type="molecule type" value="Genomic_DNA"/>
</dbReference>
<dbReference type="Pfam" id="PF05448">
    <property type="entry name" value="AXE1"/>
    <property type="match status" value="1"/>
</dbReference>
<evidence type="ECO:0000313" key="3">
    <source>
        <dbReference type="EMBL" id="MBP2436724.1"/>
    </source>
</evidence>
<accession>A0ABS4ZHG5</accession>
<keyword evidence="4" id="KW-1185">Reference proteome</keyword>
<feature type="domain" description="Acetyl xylan esterase" evidence="2">
    <location>
        <begin position="1"/>
        <end position="315"/>
    </location>
</feature>
<dbReference type="Gene3D" id="3.40.50.1820">
    <property type="entry name" value="alpha/beta hydrolase"/>
    <property type="match status" value="1"/>
</dbReference>
<sequence>MPQFDLPLPQLREYRPDHTAPADLGEFWKATLEESRAAGAATRTEPVDNGLALVDTVDVTFSGFAGDPVKAWYHRPSHVEPTAIIVEYLGYSGGRGLPHQHAEWVSAGYGHLIVDSRGQGYAHGNRGDTADPHGGDPSAPGVMTRGIGDRSTYYYRRLFTDAAFAVDVARELAPGVPVFTAGGSQGGGITIAATALSDGIAGALVDVPFLCDFPRATTMTDRYPYREIVTYLASHRGAEDTVYRTLSYFDGANLASLASAPTLFSVGLMDLTCPPSTVFAAFNAWGSDDRQIEVYPFNDHEGGGPHQRRIQLDWVRARV</sequence>
<dbReference type="PANTHER" id="PTHR40111">
    <property type="entry name" value="CEPHALOSPORIN-C DEACETYLASE"/>
    <property type="match status" value="1"/>
</dbReference>
<dbReference type="SUPFAM" id="SSF53474">
    <property type="entry name" value="alpha/beta-Hydrolases"/>
    <property type="match status" value="1"/>
</dbReference>
<organism evidence="3 4">
    <name type="scientific">Microbacterium amylolyticum</name>
    <dbReference type="NCBI Taxonomy" id="936337"/>
    <lineage>
        <taxon>Bacteria</taxon>
        <taxon>Bacillati</taxon>
        <taxon>Actinomycetota</taxon>
        <taxon>Actinomycetes</taxon>
        <taxon>Micrococcales</taxon>
        <taxon>Microbacteriaceae</taxon>
        <taxon>Microbacterium</taxon>
    </lineage>
</organism>
<evidence type="ECO:0000313" key="4">
    <source>
        <dbReference type="Proteomes" id="UP001519362"/>
    </source>
</evidence>
<evidence type="ECO:0000259" key="2">
    <source>
        <dbReference type="Pfam" id="PF05448"/>
    </source>
</evidence>
<protein>
    <submittedName>
        <fullName evidence="3">Cephalosporin-C deacetylase</fullName>
        <ecNumber evidence="3">3.1.1.41</ecNumber>
    </submittedName>
</protein>
<name>A0ABS4ZHG5_9MICO</name>
<feature type="region of interest" description="Disordered" evidence="1">
    <location>
        <begin position="120"/>
        <end position="142"/>
    </location>
</feature>
<reference evidence="3 4" key="1">
    <citation type="submission" date="2021-03" db="EMBL/GenBank/DDBJ databases">
        <title>Sequencing the genomes of 1000 actinobacteria strains.</title>
        <authorList>
            <person name="Klenk H.-P."/>
        </authorList>
    </citation>
    <scope>NUCLEOTIDE SEQUENCE [LARGE SCALE GENOMIC DNA]</scope>
    <source>
        <strain evidence="3 4">DSM 24221</strain>
    </source>
</reference>